<evidence type="ECO:0000256" key="3">
    <source>
        <dbReference type="SAM" id="SignalP"/>
    </source>
</evidence>
<dbReference type="EMBL" id="POUA01000036">
    <property type="protein sequence ID" value="PZG52131.1"/>
    <property type="molecule type" value="Genomic_DNA"/>
</dbReference>
<dbReference type="InterPro" id="IPR000572">
    <property type="entry name" value="OxRdtase_Mopterin-bd_dom"/>
</dbReference>
<dbReference type="InterPro" id="IPR014756">
    <property type="entry name" value="Ig_E-set"/>
</dbReference>
<dbReference type="InterPro" id="IPR036374">
    <property type="entry name" value="OxRdtase_Mopterin-bd_sf"/>
</dbReference>
<keyword evidence="2" id="KW-0812">Transmembrane</keyword>
<keyword evidence="3" id="KW-0732">Signal</keyword>
<evidence type="ECO:0000259" key="4">
    <source>
        <dbReference type="Pfam" id="PF00174"/>
    </source>
</evidence>
<feature type="domain" description="Oxidoreductase molybdopterin-binding" evidence="4">
    <location>
        <begin position="265"/>
        <end position="414"/>
    </location>
</feature>
<dbReference type="GO" id="GO:0008482">
    <property type="term" value="F:sulfite oxidase activity"/>
    <property type="evidence" value="ECO:0007669"/>
    <property type="project" value="TreeGrafter"/>
</dbReference>
<keyword evidence="6" id="KW-1185">Reference proteome</keyword>
<gene>
    <name evidence="5" type="ORF">C1I98_07380</name>
</gene>
<dbReference type="SUPFAM" id="SSF81296">
    <property type="entry name" value="E set domains"/>
    <property type="match status" value="1"/>
</dbReference>
<dbReference type="Gene3D" id="2.60.40.650">
    <property type="match status" value="1"/>
</dbReference>
<organism evidence="5 6">
    <name type="scientific">Spongiactinospora gelatinilytica</name>
    <dbReference type="NCBI Taxonomy" id="2666298"/>
    <lineage>
        <taxon>Bacteria</taxon>
        <taxon>Bacillati</taxon>
        <taxon>Actinomycetota</taxon>
        <taxon>Actinomycetes</taxon>
        <taxon>Streptosporangiales</taxon>
        <taxon>Streptosporangiaceae</taxon>
        <taxon>Spongiactinospora</taxon>
    </lineage>
</organism>
<evidence type="ECO:0000256" key="2">
    <source>
        <dbReference type="SAM" id="Phobius"/>
    </source>
</evidence>
<dbReference type="GO" id="GO:0043546">
    <property type="term" value="F:molybdopterin cofactor binding"/>
    <property type="evidence" value="ECO:0007669"/>
    <property type="project" value="TreeGrafter"/>
</dbReference>
<feature type="region of interest" description="Disordered" evidence="1">
    <location>
        <begin position="147"/>
        <end position="179"/>
    </location>
</feature>
<reference evidence="5 6" key="1">
    <citation type="submission" date="2018-01" db="EMBL/GenBank/DDBJ databases">
        <title>Draft genome sequence of Sphaerisporangium sp. 7K107.</title>
        <authorList>
            <person name="Sahin N."/>
            <person name="Saygin H."/>
            <person name="Ay H."/>
        </authorList>
    </citation>
    <scope>NUCLEOTIDE SEQUENCE [LARGE SCALE GENOMIC DNA]</scope>
    <source>
        <strain evidence="5 6">7K107</strain>
    </source>
</reference>
<sequence length="538" mass="55264">MPAWAAALCGLTAGAVALGVAATAAGLVDPAAFPVAAVGNTLVDVSPGPLKDWAIRTFGSSDKAVVTAGVFVLLALGAAGVGRLVRRRGLPYGLAGLAAFGALGLAAVFTRPGASAVDALPTLLGVLAGGLTLALLDRRALAAVAPMPSAPTASDEPGRPDGLGEPDHEGERPAVMRAGGPAPGFDRRALLGGAAGGVVLAGVGGVAGALLGGHRAVDAARNTLALPRAVRPATPLPGGADLRIPGLSPFVTPNADFYRVDTAFVVPRVDPRDWTLRVHGMVDRPVEISFTDLLRRPLAEADVTLTCVSNEVGGPYVGNARWLGVRMADVLREVRPHAGADMLLSTSADGWTCGTPLEVVLDGRDALFAVGMNGEPLPTEHGFPVRQVVPGLYGYVSATKWVVDVKVTRFDRDTAYWTSRGWAAEGPIKTQSRIDVPAAGAAVPAGRTVIAGVAWAQHRGVAGVEVRVDRGEWRAARLAVTPGPDTWRQWSIEADLRPGGHTIAVRATDGTGRTQPAETAPPVPDGASGYHVLEITAT</sequence>
<proteinExistence type="predicted"/>
<feature type="transmembrane region" description="Helical" evidence="2">
    <location>
        <begin position="189"/>
        <end position="211"/>
    </location>
</feature>
<feature type="region of interest" description="Disordered" evidence="1">
    <location>
        <begin position="507"/>
        <end position="529"/>
    </location>
</feature>
<feature type="compositionally biased region" description="Basic and acidic residues" evidence="1">
    <location>
        <begin position="165"/>
        <end position="174"/>
    </location>
</feature>
<dbReference type="GO" id="GO:0020037">
    <property type="term" value="F:heme binding"/>
    <property type="evidence" value="ECO:0007669"/>
    <property type="project" value="TreeGrafter"/>
</dbReference>
<dbReference type="Gene3D" id="3.90.420.10">
    <property type="entry name" value="Oxidoreductase, molybdopterin-binding domain"/>
    <property type="match status" value="1"/>
</dbReference>
<dbReference type="Pfam" id="PF00174">
    <property type="entry name" value="Oxidored_molyb"/>
    <property type="match status" value="1"/>
</dbReference>
<dbReference type="PANTHER" id="PTHR19372">
    <property type="entry name" value="SULFITE REDUCTASE"/>
    <property type="match status" value="1"/>
</dbReference>
<feature type="transmembrane region" description="Helical" evidence="2">
    <location>
        <begin position="64"/>
        <end position="85"/>
    </location>
</feature>
<accession>A0A2W2GUN1</accession>
<evidence type="ECO:0000256" key="1">
    <source>
        <dbReference type="SAM" id="MobiDB-lite"/>
    </source>
</evidence>
<dbReference type="PANTHER" id="PTHR19372:SF7">
    <property type="entry name" value="SULFITE OXIDASE, MITOCHONDRIAL"/>
    <property type="match status" value="1"/>
</dbReference>
<dbReference type="Proteomes" id="UP000248544">
    <property type="component" value="Unassembled WGS sequence"/>
</dbReference>
<keyword evidence="2" id="KW-0472">Membrane</keyword>
<protein>
    <submittedName>
        <fullName evidence="5">Oxidoreductase</fullName>
    </submittedName>
</protein>
<evidence type="ECO:0000313" key="5">
    <source>
        <dbReference type="EMBL" id="PZG52131.1"/>
    </source>
</evidence>
<dbReference type="GO" id="GO:0006790">
    <property type="term" value="P:sulfur compound metabolic process"/>
    <property type="evidence" value="ECO:0007669"/>
    <property type="project" value="TreeGrafter"/>
</dbReference>
<dbReference type="AlphaFoldDB" id="A0A2W2GUN1"/>
<name>A0A2W2GUN1_9ACTN</name>
<evidence type="ECO:0000313" key="6">
    <source>
        <dbReference type="Proteomes" id="UP000248544"/>
    </source>
</evidence>
<keyword evidence="2" id="KW-1133">Transmembrane helix</keyword>
<feature type="chain" id="PRO_5039651718" evidence="3">
    <location>
        <begin position="18"/>
        <end position="538"/>
    </location>
</feature>
<dbReference type="SUPFAM" id="SSF56524">
    <property type="entry name" value="Oxidoreductase molybdopterin-binding domain"/>
    <property type="match status" value="1"/>
</dbReference>
<comment type="caution">
    <text evidence="5">The sequence shown here is derived from an EMBL/GenBank/DDBJ whole genome shotgun (WGS) entry which is preliminary data.</text>
</comment>
<feature type="transmembrane region" description="Helical" evidence="2">
    <location>
        <begin position="116"/>
        <end position="136"/>
    </location>
</feature>
<feature type="signal peptide" evidence="3">
    <location>
        <begin position="1"/>
        <end position="17"/>
    </location>
</feature>
<feature type="transmembrane region" description="Helical" evidence="2">
    <location>
        <begin position="92"/>
        <end position="110"/>
    </location>
</feature>